<keyword evidence="1" id="KW-0812">Transmembrane</keyword>
<proteinExistence type="predicted"/>
<feature type="transmembrane region" description="Helical" evidence="1">
    <location>
        <begin position="20"/>
        <end position="37"/>
    </location>
</feature>
<evidence type="ECO:0000256" key="1">
    <source>
        <dbReference type="SAM" id="Phobius"/>
    </source>
</evidence>
<organism evidence="2 3">
    <name type="scientific">Halorubrum xinjiangense</name>
    <dbReference type="NCBI Taxonomy" id="261291"/>
    <lineage>
        <taxon>Archaea</taxon>
        <taxon>Methanobacteriati</taxon>
        <taxon>Methanobacteriota</taxon>
        <taxon>Stenosarchaea group</taxon>
        <taxon>Halobacteria</taxon>
        <taxon>Halobacteriales</taxon>
        <taxon>Haloferacaceae</taxon>
        <taxon>Halorubrum</taxon>
    </lineage>
</organism>
<keyword evidence="1" id="KW-0472">Membrane</keyword>
<protein>
    <submittedName>
        <fullName evidence="2">Uncharacterized protein</fullName>
    </submittedName>
</protein>
<dbReference type="AlphaFoldDB" id="A0A1G7MMR5"/>
<dbReference type="OrthoDB" id="351268at2157"/>
<feature type="transmembrane region" description="Helical" evidence="1">
    <location>
        <begin position="44"/>
        <end position="62"/>
    </location>
</feature>
<gene>
    <name evidence="2" type="ORF">SAMN04488067_106135</name>
</gene>
<dbReference type="RefSeq" id="WP_149798687.1">
    <property type="nucleotide sequence ID" value="NZ_FNBO01000006.1"/>
</dbReference>
<name>A0A1G7MMR5_9EURY</name>
<accession>A0A1G7MMR5</accession>
<feature type="transmembrane region" description="Helical" evidence="1">
    <location>
        <begin position="82"/>
        <end position="104"/>
    </location>
</feature>
<keyword evidence="1" id="KW-1133">Transmembrane helix</keyword>
<dbReference type="EMBL" id="FNBO01000006">
    <property type="protein sequence ID" value="SDF62896.1"/>
    <property type="molecule type" value="Genomic_DNA"/>
</dbReference>
<evidence type="ECO:0000313" key="3">
    <source>
        <dbReference type="Proteomes" id="UP000324020"/>
    </source>
</evidence>
<dbReference type="Proteomes" id="UP000324020">
    <property type="component" value="Unassembled WGS sequence"/>
</dbReference>
<keyword evidence="3" id="KW-1185">Reference proteome</keyword>
<feature type="transmembrane region" description="Helical" evidence="1">
    <location>
        <begin position="111"/>
        <end position="130"/>
    </location>
</feature>
<reference evidence="2 3" key="1">
    <citation type="submission" date="2016-10" db="EMBL/GenBank/DDBJ databases">
        <authorList>
            <person name="Varghese N."/>
            <person name="Submissions S."/>
        </authorList>
    </citation>
    <scope>NUCLEOTIDE SEQUENCE [LARGE SCALE GENOMIC DNA]</scope>
    <source>
        <strain evidence="2 3">CGMCC 1.3527</strain>
    </source>
</reference>
<evidence type="ECO:0000313" key="2">
    <source>
        <dbReference type="EMBL" id="SDF62896.1"/>
    </source>
</evidence>
<sequence length="133" mass="13268">MSNDPAVETLHTVDDRSKVVAVLSTAAAFGAGMFTIGDIEFVSIAAAAVGVGVRFGSVWWGARAFVEREAATVAEQPTAGSFHHGALGVALATAGSLALVARYLGGAVSTVAVAAAAVAVVAFLVLSALLPEE</sequence>